<dbReference type="PROSITE" id="PS50206">
    <property type="entry name" value="RHODANESE_3"/>
    <property type="match status" value="1"/>
</dbReference>
<dbReference type="GO" id="GO:0004725">
    <property type="term" value="F:protein tyrosine phosphatase activity"/>
    <property type="evidence" value="ECO:0000318"/>
    <property type="project" value="GO_Central"/>
</dbReference>
<dbReference type="PANTHER" id="PTHR10828:SF38">
    <property type="entry name" value="ARSENICAL-RESISTANCE PROTEIN 2-RELATED"/>
    <property type="match status" value="1"/>
</dbReference>
<dbReference type="AlphaFoldDB" id="A2EJZ2"/>
<name>A2EJZ2_TRIV3</name>
<dbReference type="InterPro" id="IPR036873">
    <property type="entry name" value="Rhodanese-like_dom_sf"/>
</dbReference>
<dbReference type="VEuPathDB" id="TrichDB:TVAGG3_0324680"/>
<dbReference type="RefSeq" id="XP_001319283.1">
    <property type="nucleotide sequence ID" value="XM_001319248.1"/>
</dbReference>
<dbReference type="SMR" id="A2EJZ2"/>
<dbReference type="Proteomes" id="UP000001542">
    <property type="component" value="Unassembled WGS sequence"/>
</dbReference>
<proteinExistence type="predicted"/>
<dbReference type="KEGG" id="tva:4764946"/>
<dbReference type="FunFam" id="3.40.250.10:FF:000134">
    <property type="entry name" value="Arsenate reductase"/>
    <property type="match status" value="1"/>
</dbReference>
<dbReference type="OrthoDB" id="8300214at2759"/>
<dbReference type="GO" id="GO:0005737">
    <property type="term" value="C:cytoplasm"/>
    <property type="evidence" value="ECO:0000318"/>
    <property type="project" value="GO_Central"/>
</dbReference>
<reference evidence="2" key="1">
    <citation type="submission" date="2006-10" db="EMBL/GenBank/DDBJ databases">
        <authorList>
            <person name="Amadeo P."/>
            <person name="Zhao Q."/>
            <person name="Wortman J."/>
            <person name="Fraser-Liggett C."/>
            <person name="Carlton J."/>
        </authorList>
    </citation>
    <scope>NUCLEOTIDE SEQUENCE</scope>
    <source>
        <strain evidence="2">G3</strain>
    </source>
</reference>
<evidence type="ECO:0000259" key="1">
    <source>
        <dbReference type="PROSITE" id="PS50206"/>
    </source>
</evidence>
<organism evidence="2 3">
    <name type="scientific">Trichomonas vaginalis (strain ATCC PRA-98 / G3)</name>
    <dbReference type="NCBI Taxonomy" id="412133"/>
    <lineage>
        <taxon>Eukaryota</taxon>
        <taxon>Metamonada</taxon>
        <taxon>Parabasalia</taxon>
        <taxon>Trichomonadida</taxon>
        <taxon>Trichomonadidae</taxon>
        <taxon>Trichomonas</taxon>
    </lineage>
</organism>
<dbReference type="SUPFAM" id="SSF52821">
    <property type="entry name" value="Rhodanese/Cell cycle control phosphatase"/>
    <property type="match status" value="1"/>
</dbReference>
<feature type="domain" description="Rhodanese" evidence="1">
    <location>
        <begin position="23"/>
        <end position="127"/>
    </location>
</feature>
<keyword evidence="3" id="KW-1185">Reference proteome</keyword>
<dbReference type="Pfam" id="PF00581">
    <property type="entry name" value="Rhodanese"/>
    <property type="match status" value="1"/>
</dbReference>
<dbReference type="FunCoup" id="A2EJZ2">
    <property type="interactions" value="305"/>
</dbReference>
<dbReference type="Gene3D" id="3.40.250.10">
    <property type="entry name" value="Rhodanese-like domain"/>
    <property type="match status" value="1"/>
</dbReference>
<evidence type="ECO:0000313" key="3">
    <source>
        <dbReference type="Proteomes" id="UP000001542"/>
    </source>
</evidence>
<protein>
    <recommendedName>
        <fullName evidence="1">Rhodanese domain-containing protein</fullName>
    </recommendedName>
</protein>
<reference evidence="2" key="2">
    <citation type="journal article" date="2007" name="Science">
        <title>Draft genome sequence of the sexually transmitted pathogen Trichomonas vaginalis.</title>
        <authorList>
            <person name="Carlton J.M."/>
            <person name="Hirt R.P."/>
            <person name="Silva J.C."/>
            <person name="Delcher A.L."/>
            <person name="Schatz M."/>
            <person name="Zhao Q."/>
            <person name="Wortman J.R."/>
            <person name="Bidwell S.L."/>
            <person name="Alsmark U.C.M."/>
            <person name="Besteiro S."/>
            <person name="Sicheritz-Ponten T."/>
            <person name="Noel C.J."/>
            <person name="Dacks J.B."/>
            <person name="Foster P.G."/>
            <person name="Simillion C."/>
            <person name="Van de Peer Y."/>
            <person name="Miranda-Saavedra D."/>
            <person name="Barton G.J."/>
            <person name="Westrop G.D."/>
            <person name="Mueller S."/>
            <person name="Dessi D."/>
            <person name="Fiori P.L."/>
            <person name="Ren Q."/>
            <person name="Paulsen I."/>
            <person name="Zhang H."/>
            <person name="Bastida-Corcuera F.D."/>
            <person name="Simoes-Barbosa A."/>
            <person name="Brown M.T."/>
            <person name="Hayes R.D."/>
            <person name="Mukherjee M."/>
            <person name="Okumura C.Y."/>
            <person name="Schneider R."/>
            <person name="Smith A.J."/>
            <person name="Vanacova S."/>
            <person name="Villalvazo M."/>
            <person name="Haas B.J."/>
            <person name="Pertea M."/>
            <person name="Feldblyum T.V."/>
            <person name="Utterback T.R."/>
            <person name="Shu C.L."/>
            <person name="Osoegawa K."/>
            <person name="de Jong P.J."/>
            <person name="Hrdy I."/>
            <person name="Horvathova L."/>
            <person name="Zubacova Z."/>
            <person name="Dolezal P."/>
            <person name="Malik S.B."/>
            <person name="Logsdon J.M. Jr."/>
            <person name="Henze K."/>
            <person name="Gupta A."/>
            <person name="Wang C.C."/>
            <person name="Dunne R.L."/>
            <person name="Upcroft J.A."/>
            <person name="Upcroft P."/>
            <person name="White O."/>
            <person name="Salzberg S.L."/>
            <person name="Tang P."/>
            <person name="Chiu C.-H."/>
            <person name="Lee Y.-S."/>
            <person name="Embley T.M."/>
            <person name="Coombs G.H."/>
            <person name="Mottram J.C."/>
            <person name="Tachezy J."/>
            <person name="Fraser-Liggett C.M."/>
            <person name="Johnson P.J."/>
        </authorList>
    </citation>
    <scope>NUCLEOTIDE SEQUENCE [LARGE SCALE GENOMIC DNA]</scope>
    <source>
        <strain evidence="2">G3</strain>
    </source>
</reference>
<dbReference type="EMBL" id="DS113409">
    <property type="protein sequence ID" value="EAY07060.1"/>
    <property type="molecule type" value="Genomic_DNA"/>
</dbReference>
<evidence type="ECO:0000313" key="2">
    <source>
        <dbReference type="EMBL" id="EAY07060.1"/>
    </source>
</evidence>
<dbReference type="GO" id="GO:0005634">
    <property type="term" value="C:nucleus"/>
    <property type="evidence" value="ECO:0000318"/>
    <property type="project" value="GO_Central"/>
</dbReference>
<accession>A2EJZ2</accession>
<dbReference type="InParanoid" id="A2EJZ2"/>
<gene>
    <name evidence="2" type="ORF">TVAG_311860</name>
</gene>
<sequence>MEKMGEFAPTGISAEGLLDHFKKNKKIGVVDVRDTDYGEFGVIKGAIHFPYFSITDASIADLLKNTLLNHKYDKLVCYCKFGRARSVNAAHEISKVARELNKDDKDPVTFLKGGITTFVMTPGTKEYLEHTDSYTFDI</sequence>
<dbReference type="VEuPathDB" id="TrichDB:TVAG_311860"/>
<dbReference type="SMART" id="SM00450">
    <property type="entry name" value="RHOD"/>
    <property type="match status" value="1"/>
</dbReference>
<dbReference type="InterPro" id="IPR001763">
    <property type="entry name" value="Rhodanese-like_dom"/>
</dbReference>
<dbReference type="PANTHER" id="PTHR10828">
    <property type="entry name" value="M-PHASE INDUCER PHOSPHATASE DUAL SPECIFICITY PHOSPHATASE CDC25"/>
    <property type="match status" value="1"/>
</dbReference>